<feature type="transmembrane region" description="Helical" evidence="1">
    <location>
        <begin position="371"/>
        <end position="394"/>
    </location>
</feature>
<keyword evidence="1" id="KW-0812">Transmembrane</keyword>
<keyword evidence="1" id="KW-0472">Membrane</keyword>
<feature type="transmembrane region" description="Helical" evidence="1">
    <location>
        <begin position="217"/>
        <end position="233"/>
    </location>
</feature>
<feature type="chain" id="PRO_5040894656" description="DUF2142 domain-containing protein" evidence="2">
    <location>
        <begin position="27"/>
        <end position="483"/>
    </location>
</feature>
<feature type="transmembrane region" description="Helical" evidence="1">
    <location>
        <begin position="310"/>
        <end position="331"/>
    </location>
</feature>
<feature type="transmembrane region" description="Helical" evidence="1">
    <location>
        <begin position="245"/>
        <end position="263"/>
    </location>
</feature>
<feature type="transmembrane region" description="Helical" evidence="1">
    <location>
        <begin position="134"/>
        <end position="155"/>
    </location>
</feature>
<reference evidence="3" key="2">
    <citation type="submission" date="2023-01" db="EMBL/GenBank/DDBJ databases">
        <authorList>
            <person name="Sun Q."/>
            <person name="Evtushenko L."/>
        </authorList>
    </citation>
    <scope>NUCLEOTIDE SEQUENCE</scope>
    <source>
        <strain evidence="3">VKM Ac-1321</strain>
    </source>
</reference>
<name>A0A9W6NP17_9ACTN</name>
<evidence type="ECO:0008006" key="5">
    <source>
        <dbReference type="Google" id="ProtNLM"/>
    </source>
</evidence>
<proteinExistence type="predicted"/>
<feature type="transmembrane region" description="Helical" evidence="1">
    <location>
        <begin position="337"/>
        <end position="359"/>
    </location>
</feature>
<gene>
    <name evidence="3" type="ORF">GCM10017581_053580</name>
</gene>
<dbReference type="InterPro" id="IPR018674">
    <property type="entry name" value="DUF2142_membrane"/>
</dbReference>
<feature type="transmembrane region" description="Helical" evidence="1">
    <location>
        <begin position="440"/>
        <end position="464"/>
    </location>
</feature>
<dbReference type="Pfam" id="PF09913">
    <property type="entry name" value="DUF2142"/>
    <property type="match status" value="1"/>
</dbReference>
<protein>
    <recommendedName>
        <fullName evidence="5">DUF2142 domain-containing protein</fullName>
    </recommendedName>
</protein>
<keyword evidence="1" id="KW-1133">Transmembrane helix</keyword>
<dbReference type="Proteomes" id="UP001143480">
    <property type="component" value="Unassembled WGS sequence"/>
</dbReference>
<accession>A0A9W6NP17</accession>
<feature type="signal peptide" evidence="2">
    <location>
        <begin position="1"/>
        <end position="26"/>
    </location>
</feature>
<dbReference type="RefSeq" id="WP_261962063.1">
    <property type="nucleotide sequence ID" value="NZ_BAAAXA010000001.1"/>
</dbReference>
<reference evidence="3" key="1">
    <citation type="journal article" date="2014" name="Int. J. Syst. Evol. Microbiol.">
        <title>Complete genome sequence of Corynebacterium casei LMG S-19264T (=DSM 44701T), isolated from a smear-ripened cheese.</title>
        <authorList>
            <consortium name="US DOE Joint Genome Institute (JGI-PGF)"/>
            <person name="Walter F."/>
            <person name="Albersmeier A."/>
            <person name="Kalinowski J."/>
            <person name="Ruckert C."/>
        </authorList>
    </citation>
    <scope>NUCLEOTIDE SEQUENCE</scope>
    <source>
        <strain evidence="3">VKM Ac-1321</strain>
    </source>
</reference>
<feature type="transmembrane region" description="Helical" evidence="1">
    <location>
        <begin position="186"/>
        <end position="210"/>
    </location>
</feature>
<evidence type="ECO:0000313" key="3">
    <source>
        <dbReference type="EMBL" id="GLL03612.1"/>
    </source>
</evidence>
<organism evidence="3 4">
    <name type="scientific">Dactylosporangium matsuzakiense</name>
    <dbReference type="NCBI Taxonomy" id="53360"/>
    <lineage>
        <taxon>Bacteria</taxon>
        <taxon>Bacillati</taxon>
        <taxon>Actinomycetota</taxon>
        <taxon>Actinomycetes</taxon>
        <taxon>Micromonosporales</taxon>
        <taxon>Micromonosporaceae</taxon>
        <taxon>Dactylosporangium</taxon>
    </lineage>
</organism>
<dbReference type="AlphaFoldDB" id="A0A9W6NP17"/>
<sequence>MRRAFLSAFLAAFAAFFLLGAAWALALPVNGTYDEKQHLVRAYAVWTGQWLPHERARDASGIETNAFTGPRSLLPENADCTWIDKPVYHPASCLVTTGDRTDTAVPSAAARYSPVYYLLAGLPLRISPDGTGLIWARLLSAALSAALLAAAVAIAPGRLERLAIVLVTTPMAANLAGAINPNGLEISAAVLLFVALLHRRWALAGVGALLLFTVRDLGPFFALAAIALGLFVTRTPWRGLLERRFLIPAAIGAVFAGFWAAVASRGSDLDSARPTSPTSSGAILEDIVHGRAEFWARQIIGQFNYGETTISIAVIALWYLLCVALVLPGLWMGDRRLRLGIGAALLGSAALLVALELYFAPKVGQFAHGRYVMPLGVGVILLAPLAAGYSGWLAGSPVRAWLPVVFAALTVPMQLYALARVMTRFERGISAGLNPFGGAWTPPLGSAVPLLCALVGAGLLGVIVTRSSVRPTPVLSTANTFSN</sequence>
<evidence type="ECO:0000313" key="4">
    <source>
        <dbReference type="Proteomes" id="UP001143480"/>
    </source>
</evidence>
<comment type="caution">
    <text evidence="3">The sequence shown here is derived from an EMBL/GenBank/DDBJ whole genome shotgun (WGS) entry which is preliminary data.</text>
</comment>
<keyword evidence="2" id="KW-0732">Signal</keyword>
<evidence type="ECO:0000256" key="2">
    <source>
        <dbReference type="SAM" id="SignalP"/>
    </source>
</evidence>
<keyword evidence="4" id="KW-1185">Reference proteome</keyword>
<dbReference type="EMBL" id="BSFP01000036">
    <property type="protein sequence ID" value="GLL03612.1"/>
    <property type="molecule type" value="Genomic_DNA"/>
</dbReference>
<evidence type="ECO:0000256" key="1">
    <source>
        <dbReference type="SAM" id="Phobius"/>
    </source>
</evidence>
<feature type="transmembrane region" description="Helical" evidence="1">
    <location>
        <begin position="400"/>
        <end position="419"/>
    </location>
</feature>